<proteinExistence type="predicted"/>
<organism evidence="1 2">
    <name type="scientific">Pomacea canaliculata</name>
    <name type="common">Golden apple snail</name>
    <dbReference type="NCBI Taxonomy" id="400727"/>
    <lineage>
        <taxon>Eukaryota</taxon>
        <taxon>Metazoa</taxon>
        <taxon>Spiralia</taxon>
        <taxon>Lophotrochozoa</taxon>
        <taxon>Mollusca</taxon>
        <taxon>Gastropoda</taxon>
        <taxon>Caenogastropoda</taxon>
        <taxon>Architaenioglossa</taxon>
        <taxon>Ampullarioidea</taxon>
        <taxon>Ampullariidae</taxon>
        <taxon>Pomacea</taxon>
    </lineage>
</organism>
<protein>
    <submittedName>
        <fullName evidence="1">Uncharacterized protein</fullName>
    </submittedName>
</protein>
<name>A0A2T7PX75_POMCA</name>
<dbReference type="AlphaFoldDB" id="A0A2T7PX75"/>
<sequence length="131" mass="14652">MLIMQTQIRLADLGGNWRRSKLDRQERPCRVSKLEPPRDAGFLMADIRFFLISSGDKCWSVRAYTTITSNSNQDGRRVILLVPGTAEQGLARTGEQVGCLPGPPADISHSEIVASVAENNEQNRKERKEDL</sequence>
<dbReference type="Proteomes" id="UP000245119">
    <property type="component" value="Linkage Group LG1"/>
</dbReference>
<evidence type="ECO:0000313" key="1">
    <source>
        <dbReference type="EMBL" id="PVD38025.1"/>
    </source>
</evidence>
<accession>A0A2T7PX75</accession>
<dbReference type="EMBL" id="PZQS01000001">
    <property type="protein sequence ID" value="PVD38025.1"/>
    <property type="molecule type" value="Genomic_DNA"/>
</dbReference>
<evidence type="ECO:0000313" key="2">
    <source>
        <dbReference type="Proteomes" id="UP000245119"/>
    </source>
</evidence>
<gene>
    <name evidence="1" type="ORF">C0Q70_00632</name>
</gene>
<comment type="caution">
    <text evidence="1">The sequence shown here is derived from an EMBL/GenBank/DDBJ whole genome shotgun (WGS) entry which is preliminary data.</text>
</comment>
<keyword evidence="2" id="KW-1185">Reference proteome</keyword>
<reference evidence="1 2" key="1">
    <citation type="submission" date="2018-04" db="EMBL/GenBank/DDBJ databases">
        <title>The genome of golden apple snail Pomacea canaliculata provides insight into stress tolerance and invasive adaptation.</title>
        <authorList>
            <person name="Liu C."/>
            <person name="Liu B."/>
            <person name="Ren Y."/>
            <person name="Zhang Y."/>
            <person name="Wang H."/>
            <person name="Li S."/>
            <person name="Jiang F."/>
            <person name="Yin L."/>
            <person name="Zhang G."/>
            <person name="Qian W."/>
            <person name="Fan W."/>
        </authorList>
    </citation>
    <scope>NUCLEOTIDE SEQUENCE [LARGE SCALE GENOMIC DNA]</scope>
    <source>
        <strain evidence="1">SZHN2017</strain>
        <tissue evidence="1">Muscle</tissue>
    </source>
</reference>